<dbReference type="EMBL" id="BGPR01000249">
    <property type="protein sequence ID" value="GBM07948.1"/>
    <property type="molecule type" value="Genomic_DNA"/>
</dbReference>
<protein>
    <submittedName>
        <fullName evidence="1">Uncharacterized protein</fullName>
    </submittedName>
</protein>
<proteinExistence type="predicted"/>
<keyword evidence="2" id="KW-1185">Reference proteome</keyword>
<dbReference type="Proteomes" id="UP000499080">
    <property type="component" value="Unassembled WGS sequence"/>
</dbReference>
<dbReference type="AlphaFoldDB" id="A0A4Y2CW50"/>
<accession>A0A4Y2CW50</accession>
<gene>
    <name evidence="1" type="ORF">AVEN_232387_1</name>
</gene>
<comment type="caution">
    <text evidence="1">The sequence shown here is derived from an EMBL/GenBank/DDBJ whole genome shotgun (WGS) entry which is preliminary data.</text>
</comment>
<evidence type="ECO:0000313" key="2">
    <source>
        <dbReference type="Proteomes" id="UP000499080"/>
    </source>
</evidence>
<sequence>MSQDSPVPILKESKKSLSHCHSLWGKNLDSSSRTTTPGLRQLYFNCRRTHDIIDIVKKIIEVALAPQQPFFERNEKNTSHHHSLYVFTISFKMGGEVVKDHDDISRRHLSKL</sequence>
<reference evidence="1 2" key="1">
    <citation type="journal article" date="2019" name="Sci. Rep.">
        <title>Orb-weaving spider Araneus ventricosus genome elucidates the spidroin gene catalogue.</title>
        <authorList>
            <person name="Kono N."/>
            <person name="Nakamura H."/>
            <person name="Ohtoshi R."/>
            <person name="Moran D.A.P."/>
            <person name="Shinohara A."/>
            <person name="Yoshida Y."/>
            <person name="Fujiwara M."/>
            <person name="Mori M."/>
            <person name="Tomita M."/>
            <person name="Arakawa K."/>
        </authorList>
    </citation>
    <scope>NUCLEOTIDE SEQUENCE [LARGE SCALE GENOMIC DNA]</scope>
</reference>
<evidence type="ECO:0000313" key="1">
    <source>
        <dbReference type="EMBL" id="GBM07948.1"/>
    </source>
</evidence>
<organism evidence="1 2">
    <name type="scientific">Araneus ventricosus</name>
    <name type="common">Orbweaver spider</name>
    <name type="synonym">Epeira ventricosa</name>
    <dbReference type="NCBI Taxonomy" id="182803"/>
    <lineage>
        <taxon>Eukaryota</taxon>
        <taxon>Metazoa</taxon>
        <taxon>Ecdysozoa</taxon>
        <taxon>Arthropoda</taxon>
        <taxon>Chelicerata</taxon>
        <taxon>Arachnida</taxon>
        <taxon>Araneae</taxon>
        <taxon>Araneomorphae</taxon>
        <taxon>Entelegynae</taxon>
        <taxon>Araneoidea</taxon>
        <taxon>Araneidae</taxon>
        <taxon>Araneus</taxon>
    </lineage>
</organism>
<name>A0A4Y2CW50_ARAVE</name>